<proteinExistence type="predicted"/>
<dbReference type="EMBL" id="JAVRRA010018055">
    <property type="protein sequence ID" value="KAK5191617.1"/>
    <property type="molecule type" value="Genomic_DNA"/>
</dbReference>
<evidence type="ECO:0000313" key="1">
    <source>
        <dbReference type="EMBL" id="KAK5191617.1"/>
    </source>
</evidence>
<keyword evidence="2" id="KW-1185">Reference proteome</keyword>
<protein>
    <submittedName>
        <fullName evidence="1">Uncharacterized protein</fullName>
    </submittedName>
</protein>
<accession>A0ABR0LKY3</accession>
<dbReference type="Proteomes" id="UP001357485">
    <property type="component" value="Unassembled WGS sequence"/>
</dbReference>
<comment type="caution">
    <text evidence="1">The sequence shown here is derived from an EMBL/GenBank/DDBJ whole genome shotgun (WGS) entry which is preliminary data.</text>
</comment>
<gene>
    <name evidence="1" type="ORF">LTR16_007578</name>
</gene>
<name>A0ABR0LKY3_9PEZI</name>
<feature type="non-terminal residue" evidence="1">
    <location>
        <position position="147"/>
    </location>
</feature>
<organism evidence="1 2">
    <name type="scientific">Cryomyces antarcticus</name>
    <dbReference type="NCBI Taxonomy" id="329879"/>
    <lineage>
        <taxon>Eukaryota</taxon>
        <taxon>Fungi</taxon>
        <taxon>Dikarya</taxon>
        <taxon>Ascomycota</taxon>
        <taxon>Pezizomycotina</taxon>
        <taxon>Dothideomycetes</taxon>
        <taxon>Dothideomycetes incertae sedis</taxon>
        <taxon>Cryomyces</taxon>
    </lineage>
</organism>
<evidence type="ECO:0000313" key="2">
    <source>
        <dbReference type="Proteomes" id="UP001357485"/>
    </source>
</evidence>
<sequence length="147" mass="16639">WNSKMPSYTAGSNECCQQNSIGIQMVENAHKQPAEAGTFTKFLHYMTADGQTTLYDGDAERYSQPLTGNEEVVASSRETSEHLVRANRAVARMRERGSHRTWYARAQPYFVDGFDRVFYHNSQAVDLSNTYVVAARSNFLIDGNLYP</sequence>
<reference evidence="1 2" key="1">
    <citation type="submission" date="2023-08" db="EMBL/GenBank/DDBJ databases">
        <title>Black Yeasts Isolated from many extreme environments.</title>
        <authorList>
            <person name="Coleine C."/>
            <person name="Stajich J.E."/>
            <person name="Selbmann L."/>
        </authorList>
    </citation>
    <scope>NUCLEOTIDE SEQUENCE [LARGE SCALE GENOMIC DNA]</scope>
    <source>
        <strain evidence="1 2">CCFEE 536</strain>
    </source>
</reference>
<feature type="non-terminal residue" evidence="1">
    <location>
        <position position="1"/>
    </location>
</feature>